<dbReference type="OrthoDB" id="282960at2"/>
<dbReference type="RefSeq" id="WP_145260901.1">
    <property type="nucleotide sequence ID" value="NZ_CP036279.1"/>
</dbReference>
<dbReference type="AlphaFoldDB" id="A0A518B8Z0"/>
<evidence type="ECO:0008006" key="4">
    <source>
        <dbReference type="Google" id="ProtNLM"/>
    </source>
</evidence>
<evidence type="ECO:0000313" key="3">
    <source>
        <dbReference type="Proteomes" id="UP000317093"/>
    </source>
</evidence>
<evidence type="ECO:0000256" key="1">
    <source>
        <dbReference type="SAM" id="MobiDB-lite"/>
    </source>
</evidence>
<dbReference type="InterPro" id="IPR018715">
    <property type="entry name" value="DUF2239"/>
</dbReference>
<gene>
    <name evidence="2" type="ORF">Pan216_43110</name>
</gene>
<evidence type="ECO:0000313" key="2">
    <source>
        <dbReference type="EMBL" id="QDU63431.1"/>
    </source>
</evidence>
<dbReference type="EMBL" id="CP036279">
    <property type="protein sequence ID" value="QDU63431.1"/>
    <property type="molecule type" value="Genomic_DNA"/>
</dbReference>
<name>A0A518B8Z0_9BACT</name>
<sequence>MVQPRPVSCTAFRGSTRVATGTLEQVAQEVKQLIDRGEQASILIFDDANSEVLEIDFRGTLAEVLDRLPKAPDEPPPRQGPGRPKLGVVGREVTLLPRHWDWLSRQPGGASVALRKLVEAAKKANAGADRVRSSRESAYRFMSAMAGDLPGFEEATRALFAGNEPGFRAQTASWPSDLRDHATRLAEPALQGESAKTTKGRD</sequence>
<dbReference type="Pfam" id="PF09998">
    <property type="entry name" value="DUF2239"/>
    <property type="match status" value="1"/>
</dbReference>
<dbReference type="KEGG" id="knv:Pan216_43110"/>
<proteinExistence type="predicted"/>
<reference evidence="2 3" key="1">
    <citation type="submission" date="2019-02" db="EMBL/GenBank/DDBJ databases">
        <title>Deep-cultivation of Planctomycetes and their phenomic and genomic characterization uncovers novel biology.</title>
        <authorList>
            <person name="Wiegand S."/>
            <person name="Jogler M."/>
            <person name="Boedeker C."/>
            <person name="Pinto D."/>
            <person name="Vollmers J."/>
            <person name="Rivas-Marin E."/>
            <person name="Kohn T."/>
            <person name="Peeters S.H."/>
            <person name="Heuer A."/>
            <person name="Rast P."/>
            <person name="Oberbeckmann S."/>
            <person name="Bunk B."/>
            <person name="Jeske O."/>
            <person name="Meyerdierks A."/>
            <person name="Storesund J.E."/>
            <person name="Kallscheuer N."/>
            <person name="Luecker S."/>
            <person name="Lage O.M."/>
            <person name="Pohl T."/>
            <person name="Merkel B.J."/>
            <person name="Hornburger P."/>
            <person name="Mueller R.-W."/>
            <person name="Bruemmer F."/>
            <person name="Labrenz M."/>
            <person name="Spormann A.M."/>
            <person name="Op den Camp H."/>
            <person name="Overmann J."/>
            <person name="Amann R."/>
            <person name="Jetten M.S.M."/>
            <person name="Mascher T."/>
            <person name="Medema M.H."/>
            <person name="Devos D.P."/>
            <person name="Kaster A.-K."/>
            <person name="Ovreas L."/>
            <person name="Rohde M."/>
            <person name="Galperin M.Y."/>
            <person name="Jogler C."/>
        </authorList>
    </citation>
    <scope>NUCLEOTIDE SEQUENCE [LARGE SCALE GENOMIC DNA]</scope>
    <source>
        <strain evidence="2 3">Pan216</strain>
    </source>
</reference>
<accession>A0A518B8Z0</accession>
<organism evidence="2 3">
    <name type="scientific">Kolteria novifilia</name>
    <dbReference type="NCBI Taxonomy" id="2527975"/>
    <lineage>
        <taxon>Bacteria</taxon>
        <taxon>Pseudomonadati</taxon>
        <taxon>Planctomycetota</taxon>
        <taxon>Planctomycetia</taxon>
        <taxon>Kolteriales</taxon>
        <taxon>Kolteriaceae</taxon>
        <taxon>Kolteria</taxon>
    </lineage>
</organism>
<feature type="region of interest" description="Disordered" evidence="1">
    <location>
        <begin position="168"/>
        <end position="202"/>
    </location>
</feature>
<dbReference type="Proteomes" id="UP000317093">
    <property type="component" value="Chromosome"/>
</dbReference>
<keyword evidence="3" id="KW-1185">Reference proteome</keyword>
<protein>
    <recommendedName>
        <fullName evidence="4">DUF2239 domain-containing protein</fullName>
    </recommendedName>
</protein>